<comment type="caution">
    <text evidence="2">The sequence shown here is derived from an EMBL/GenBank/DDBJ whole genome shotgun (WGS) entry which is preliminary data.</text>
</comment>
<dbReference type="PROSITE" id="PS51257">
    <property type="entry name" value="PROKAR_LIPOPROTEIN"/>
    <property type="match status" value="1"/>
</dbReference>
<reference evidence="3" key="1">
    <citation type="journal article" date="2019" name="Int. J. Syst. Evol. Microbiol.">
        <title>The Global Catalogue of Microorganisms (GCM) 10K type strain sequencing project: providing services to taxonomists for standard genome sequencing and annotation.</title>
        <authorList>
            <consortium name="The Broad Institute Genomics Platform"/>
            <consortium name="The Broad Institute Genome Sequencing Center for Infectious Disease"/>
            <person name="Wu L."/>
            <person name="Ma J."/>
        </authorList>
    </citation>
    <scope>NUCLEOTIDE SEQUENCE [LARGE SCALE GENOMIC DNA]</scope>
    <source>
        <strain evidence="3">CECT 8288</strain>
    </source>
</reference>
<feature type="chain" id="PRO_5045926997" description="Thrombospondin type 3 repeat-containing protein" evidence="1">
    <location>
        <begin position="25"/>
        <end position="355"/>
    </location>
</feature>
<feature type="signal peptide" evidence="1">
    <location>
        <begin position="1"/>
        <end position="24"/>
    </location>
</feature>
<evidence type="ECO:0000256" key="1">
    <source>
        <dbReference type="SAM" id="SignalP"/>
    </source>
</evidence>
<proteinExistence type="predicted"/>
<gene>
    <name evidence="2" type="ORF">ACFOND_13875</name>
</gene>
<evidence type="ECO:0000313" key="2">
    <source>
        <dbReference type="EMBL" id="MFC3702725.1"/>
    </source>
</evidence>
<accession>A0ABV7WW94</accession>
<dbReference type="RefSeq" id="WP_290282139.1">
    <property type="nucleotide sequence ID" value="NZ_JAUFQI010000001.1"/>
</dbReference>
<evidence type="ECO:0000313" key="3">
    <source>
        <dbReference type="Proteomes" id="UP001595710"/>
    </source>
</evidence>
<sequence length="355" mass="38323">MSLRILKKKNAQLAFLLIAVFATLTSCQWENRAQTSLNVSVGYQSESARFADRASISSVYPSIGTIWVSIETPTLNVVQINEQYNNGQLTLNTAKSAIKITDTNVSLNVPTDETLTVSIEAFNIANLKVFSGSTEVAPEALGGASVQVTVPIQADIDASVPILASDENCKDTDDDFDGICGDFEDLFLNALGHPDIDGDNIINSKDPDSDGDGVLDKYDRNESSLVSGYTVSNDGFPMFLVPNTRPTIQNFTLSVIDTTLHTMELPLSSEVDNDVNDEITYWVVGNLPLGVSARTIGNTLEYQYTGVLLASLLSHTIQIEAYDIAALSLIESENPPGPVTFEVKVEVLPGVGLMF</sequence>
<keyword evidence="1" id="KW-0732">Signal</keyword>
<evidence type="ECO:0008006" key="4">
    <source>
        <dbReference type="Google" id="ProtNLM"/>
    </source>
</evidence>
<protein>
    <recommendedName>
        <fullName evidence="4">Thrombospondin type 3 repeat-containing protein</fullName>
    </recommendedName>
</protein>
<dbReference type="EMBL" id="JBHRYN010000020">
    <property type="protein sequence ID" value="MFC3702725.1"/>
    <property type="molecule type" value="Genomic_DNA"/>
</dbReference>
<dbReference type="Proteomes" id="UP001595710">
    <property type="component" value="Unassembled WGS sequence"/>
</dbReference>
<organism evidence="2 3">
    <name type="scientific">Reinekea marina</name>
    <dbReference type="NCBI Taxonomy" id="1310421"/>
    <lineage>
        <taxon>Bacteria</taxon>
        <taxon>Pseudomonadati</taxon>
        <taxon>Pseudomonadota</taxon>
        <taxon>Gammaproteobacteria</taxon>
        <taxon>Oceanospirillales</taxon>
        <taxon>Saccharospirillaceae</taxon>
        <taxon>Reinekea</taxon>
    </lineage>
</organism>
<name>A0ABV7WW94_9GAMM</name>
<keyword evidence="3" id="KW-1185">Reference proteome</keyword>